<dbReference type="Pfam" id="PF12776">
    <property type="entry name" value="Myb_DNA-bind_3"/>
    <property type="match status" value="1"/>
</dbReference>
<dbReference type="PANTHER" id="PTHR31704">
    <property type="entry name" value="MYB/SANT-LIKE DNA-BINDING DOMAIN PROTEIN-RELATED"/>
    <property type="match status" value="1"/>
</dbReference>
<evidence type="ECO:0000256" key="1">
    <source>
        <dbReference type="SAM" id="MobiDB-lite"/>
    </source>
</evidence>
<feature type="region of interest" description="Disordered" evidence="1">
    <location>
        <begin position="186"/>
        <end position="209"/>
    </location>
</feature>
<dbReference type="Proteomes" id="UP000245207">
    <property type="component" value="Unassembled WGS sequence"/>
</dbReference>
<feature type="region of interest" description="Disordered" evidence="1">
    <location>
        <begin position="1"/>
        <end position="20"/>
    </location>
</feature>
<dbReference type="InterPro" id="IPR024752">
    <property type="entry name" value="Myb/SANT-like_dom"/>
</dbReference>
<evidence type="ECO:0000313" key="4">
    <source>
        <dbReference type="Proteomes" id="UP000245207"/>
    </source>
</evidence>
<proteinExistence type="predicted"/>
<feature type="compositionally biased region" description="Basic and acidic residues" evidence="1">
    <location>
        <begin position="1"/>
        <end position="12"/>
    </location>
</feature>
<dbReference type="OrthoDB" id="1848055at2759"/>
<name>A0A2U1M6H7_ARTAN</name>
<evidence type="ECO:0000313" key="3">
    <source>
        <dbReference type="EMBL" id="PWA56873.1"/>
    </source>
</evidence>
<gene>
    <name evidence="3" type="ORF">CTI12_AA410380</name>
</gene>
<feature type="domain" description="Myb/SANT-like" evidence="2">
    <location>
        <begin position="32"/>
        <end position="119"/>
    </location>
</feature>
<sequence>MEDTSNSKRNMEDNNNSSKKKRIRVSWKSVSIVKTFLEACLHEIAINGREGVGLKVLSWKKVAQVLKDNHNFEVDQKQMRNHFDYLKTKYTAWLSLRNKTGNIYDESTNTFNLSEEEWKLEIQKNKNVESLKTTTLPFPELCAPLFYGTLSTGLKSNGPSSTESSRVVEPHVVEDDEDIEVVNIKSPTPTCSSRLPHPSGKTKKRGKQMDGIEEEILGVLKVLADKIKPSPTSESPPKPPSIEDCENKLNDLEWDETDPLYETALAIFCDPNDHYMEGWMKLKPERCVNWVKLIGRSKGFI</sequence>
<dbReference type="AlphaFoldDB" id="A0A2U1M6H7"/>
<protein>
    <recommendedName>
        <fullName evidence="2">Myb/SANT-like domain-containing protein</fullName>
    </recommendedName>
</protein>
<reference evidence="3 4" key="1">
    <citation type="journal article" date="2018" name="Mol. Plant">
        <title>The genome of Artemisia annua provides insight into the evolution of Asteraceae family and artemisinin biosynthesis.</title>
        <authorList>
            <person name="Shen Q."/>
            <person name="Zhang L."/>
            <person name="Liao Z."/>
            <person name="Wang S."/>
            <person name="Yan T."/>
            <person name="Shi P."/>
            <person name="Liu M."/>
            <person name="Fu X."/>
            <person name="Pan Q."/>
            <person name="Wang Y."/>
            <person name="Lv Z."/>
            <person name="Lu X."/>
            <person name="Zhang F."/>
            <person name="Jiang W."/>
            <person name="Ma Y."/>
            <person name="Chen M."/>
            <person name="Hao X."/>
            <person name="Li L."/>
            <person name="Tang Y."/>
            <person name="Lv G."/>
            <person name="Zhou Y."/>
            <person name="Sun X."/>
            <person name="Brodelius P.E."/>
            <person name="Rose J.K.C."/>
            <person name="Tang K."/>
        </authorList>
    </citation>
    <scope>NUCLEOTIDE SEQUENCE [LARGE SCALE GENOMIC DNA]</scope>
    <source>
        <strain evidence="4">cv. Huhao1</strain>
        <tissue evidence="3">Leaf</tissue>
    </source>
</reference>
<comment type="caution">
    <text evidence="3">The sequence shown here is derived from an EMBL/GenBank/DDBJ whole genome shotgun (WGS) entry which is preliminary data.</text>
</comment>
<dbReference type="PANTHER" id="PTHR31704:SF48">
    <property type="entry name" value="L10-INTERACTING MYB DOMAIN-CONTAINING PROTEIN-LIKE"/>
    <property type="match status" value="1"/>
</dbReference>
<keyword evidence="4" id="KW-1185">Reference proteome</keyword>
<accession>A0A2U1M6H7</accession>
<organism evidence="3 4">
    <name type="scientific">Artemisia annua</name>
    <name type="common">Sweet wormwood</name>
    <dbReference type="NCBI Taxonomy" id="35608"/>
    <lineage>
        <taxon>Eukaryota</taxon>
        <taxon>Viridiplantae</taxon>
        <taxon>Streptophyta</taxon>
        <taxon>Embryophyta</taxon>
        <taxon>Tracheophyta</taxon>
        <taxon>Spermatophyta</taxon>
        <taxon>Magnoliopsida</taxon>
        <taxon>eudicotyledons</taxon>
        <taxon>Gunneridae</taxon>
        <taxon>Pentapetalae</taxon>
        <taxon>asterids</taxon>
        <taxon>campanulids</taxon>
        <taxon>Asterales</taxon>
        <taxon>Asteraceae</taxon>
        <taxon>Asteroideae</taxon>
        <taxon>Anthemideae</taxon>
        <taxon>Artemisiinae</taxon>
        <taxon>Artemisia</taxon>
    </lineage>
</organism>
<dbReference type="EMBL" id="PKPP01006331">
    <property type="protein sequence ID" value="PWA56873.1"/>
    <property type="molecule type" value="Genomic_DNA"/>
</dbReference>
<evidence type="ECO:0000259" key="2">
    <source>
        <dbReference type="Pfam" id="PF12776"/>
    </source>
</evidence>